<proteinExistence type="predicted"/>
<dbReference type="RefSeq" id="WP_204572129.1">
    <property type="nucleotide sequence ID" value="NZ_JACJLL010000031.1"/>
</dbReference>
<evidence type="ECO:0000256" key="1">
    <source>
        <dbReference type="SAM" id="Phobius"/>
    </source>
</evidence>
<name>A0ABS2FGF6_9CLOT</name>
<keyword evidence="1" id="KW-0812">Transmembrane</keyword>
<sequence length="156" mass="17898">MEKKIVVSSLVVILIASFSSYFLLEKDFSKVKKIENTVNSYNTDLEYDIEDITYLDKDVLIKGWLAEINSTNQYINRAILLKDEGGNIIAIKTEAENRPDLNEKNTDTTNYNRCGLIGRVRNSELISNKKYEIGFKVISQDEKEQVIFTGEFIEIS</sequence>
<dbReference type="EMBL" id="JACJLL010000031">
    <property type="protein sequence ID" value="MBM6819041.1"/>
    <property type="molecule type" value="Genomic_DNA"/>
</dbReference>
<keyword evidence="1" id="KW-0472">Membrane</keyword>
<feature type="transmembrane region" description="Helical" evidence="1">
    <location>
        <begin position="6"/>
        <end position="24"/>
    </location>
</feature>
<keyword evidence="3" id="KW-1185">Reference proteome</keyword>
<reference evidence="2 3" key="1">
    <citation type="journal article" date="2021" name="Sci. Rep.">
        <title>The distribution of antibiotic resistance genes in chicken gut microbiota commensals.</title>
        <authorList>
            <person name="Juricova H."/>
            <person name="Matiasovicova J."/>
            <person name="Kubasova T."/>
            <person name="Cejkova D."/>
            <person name="Rychlik I."/>
        </authorList>
    </citation>
    <scope>NUCLEOTIDE SEQUENCE [LARGE SCALE GENOMIC DNA]</scope>
    <source>
        <strain evidence="2 3">An435</strain>
    </source>
</reference>
<evidence type="ECO:0000313" key="2">
    <source>
        <dbReference type="EMBL" id="MBM6819041.1"/>
    </source>
</evidence>
<evidence type="ECO:0000313" key="3">
    <source>
        <dbReference type="Proteomes" id="UP000767334"/>
    </source>
</evidence>
<gene>
    <name evidence="2" type="ORF">H6A19_06765</name>
</gene>
<accession>A0ABS2FGF6</accession>
<organism evidence="2 3">
    <name type="scientific">Clostridium saudiense</name>
    <dbReference type="NCBI Taxonomy" id="1414720"/>
    <lineage>
        <taxon>Bacteria</taxon>
        <taxon>Bacillati</taxon>
        <taxon>Bacillota</taxon>
        <taxon>Clostridia</taxon>
        <taxon>Eubacteriales</taxon>
        <taxon>Clostridiaceae</taxon>
        <taxon>Clostridium</taxon>
    </lineage>
</organism>
<keyword evidence="1" id="KW-1133">Transmembrane helix</keyword>
<dbReference type="Proteomes" id="UP000767334">
    <property type="component" value="Unassembled WGS sequence"/>
</dbReference>
<protein>
    <submittedName>
        <fullName evidence="2">Uncharacterized protein</fullName>
    </submittedName>
</protein>
<comment type="caution">
    <text evidence="2">The sequence shown here is derived from an EMBL/GenBank/DDBJ whole genome shotgun (WGS) entry which is preliminary data.</text>
</comment>